<proteinExistence type="predicted"/>
<dbReference type="Pfam" id="PF12833">
    <property type="entry name" value="HTH_18"/>
    <property type="match status" value="1"/>
</dbReference>
<dbReference type="PROSITE" id="PS01124">
    <property type="entry name" value="HTH_ARAC_FAMILY_2"/>
    <property type="match status" value="1"/>
</dbReference>
<dbReference type="GO" id="GO:0003700">
    <property type="term" value="F:DNA-binding transcription factor activity"/>
    <property type="evidence" value="ECO:0007669"/>
    <property type="project" value="InterPro"/>
</dbReference>
<gene>
    <name evidence="5" type="ORF">CBF36_08940</name>
</gene>
<dbReference type="Proteomes" id="UP000288490">
    <property type="component" value="Unassembled WGS sequence"/>
</dbReference>
<evidence type="ECO:0000313" key="6">
    <source>
        <dbReference type="Proteomes" id="UP000288490"/>
    </source>
</evidence>
<dbReference type="Gene3D" id="2.60.120.260">
    <property type="entry name" value="Galactose-binding domain-like"/>
    <property type="match status" value="1"/>
</dbReference>
<keyword evidence="2" id="KW-0238">DNA-binding</keyword>
<dbReference type="RefSeq" id="WP_125958115.1">
    <property type="nucleotide sequence ID" value="NZ_JAQEJV010000015.1"/>
</dbReference>
<comment type="caution">
    <text evidence="5">The sequence shown here is derived from an EMBL/GenBank/DDBJ whole genome shotgun (WGS) entry which is preliminary data.</text>
</comment>
<sequence>MNYSLYIKQAISYIQQHLNKDLTLDIISDHIGYSRYHFHRLFKKETGLSLYDYIQQQRLVQASMLLKYTNLPILEIAYQSHFHSQESFTRAFKKIFHLPPKKYRTLNQTITCKGEIFMSQQSSNINGWFKSGSASEKYDMTIDTSVSHIRPQSAKLFSIADNFEEEEFGTIMQQFKAQSFIGKRVKFSAFLKTELLTGSAGLWVRVDSKYYDMLAFDNMKDRLITTTTDWNFYSCVLDVPTQADIINIGILLMGKGQVWIDSCQFQEVPLTENITEISPSQFVPDFPEHLDFS</sequence>
<dbReference type="SMART" id="SM00342">
    <property type="entry name" value="HTH_ARAC"/>
    <property type="match status" value="1"/>
</dbReference>
<dbReference type="PANTHER" id="PTHR47504:SF6">
    <property type="entry name" value="ARAC-FAMILY TRANSCRIPTIONAL REGULATOR"/>
    <property type="match status" value="1"/>
</dbReference>
<evidence type="ECO:0000256" key="3">
    <source>
        <dbReference type="ARBA" id="ARBA00023163"/>
    </source>
</evidence>
<dbReference type="InterPro" id="IPR050959">
    <property type="entry name" value="MarA-like"/>
</dbReference>
<keyword evidence="3" id="KW-0804">Transcription</keyword>
<evidence type="ECO:0000256" key="2">
    <source>
        <dbReference type="ARBA" id="ARBA00023125"/>
    </source>
</evidence>
<keyword evidence="1" id="KW-0805">Transcription regulation</keyword>
<evidence type="ECO:0000259" key="4">
    <source>
        <dbReference type="PROSITE" id="PS01124"/>
    </source>
</evidence>
<dbReference type="GO" id="GO:0043565">
    <property type="term" value="F:sequence-specific DNA binding"/>
    <property type="evidence" value="ECO:0007669"/>
    <property type="project" value="InterPro"/>
</dbReference>
<dbReference type="Gene3D" id="1.10.10.60">
    <property type="entry name" value="Homeodomain-like"/>
    <property type="match status" value="2"/>
</dbReference>
<name>A0A429ZET2_9ENTE</name>
<evidence type="ECO:0000256" key="1">
    <source>
        <dbReference type="ARBA" id="ARBA00023015"/>
    </source>
</evidence>
<reference evidence="5 6" key="1">
    <citation type="submission" date="2017-05" db="EMBL/GenBank/DDBJ databases">
        <title>Vagococcus spp. assemblies.</title>
        <authorList>
            <person name="Gulvik C.A."/>
        </authorList>
    </citation>
    <scope>NUCLEOTIDE SEQUENCE [LARGE SCALE GENOMIC DNA]</scope>
    <source>
        <strain evidence="5 6">SS1994</strain>
    </source>
</reference>
<accession>A0A429ZET2</accession>
<feature type="domain" description="HTH araC/xylS-type" evidence="4">
    <location>
        <begin position="8"/>
        <end position="106"/>
    </location>
</feature>
<organism evidence="5 6">
    <name type="scientific">Vagococcus bubulae</name>
    <dbReference type="NCBI Taxonomy" id="1977868"/>
    <lineage>
        <taxon>Bacteria</taxon>
        <taxon>Bacillati</taxon>
        <taxon>Bacillota</taxon>
        <taxon>Bacilli</taxon>
        <taxon>Lactobacillales</taxon>
        <taxon>Enterococcaceae</taxon>
        <taxon>Vagococcus</taxon>
    </lineage>
</organism>
<protein>
    <recommendedName>
        <fullName evidence="4">HTH araC/xylS-type domain-containing protein</fullName>
    </recommendedName>
</protein>
<dbReference type="InterPro" id="IPR009057">
    <property type="entry name" value="Homeodomain-like_sf"/>
</dbReference>
<evidence type="ECO:0000313" key="5">
    <source>
        <dbReference type="EMBL" id="RST92203.1"/>
    </source>
</evidence>
<dbReference type="EMBL" id="NGJT01000017">
    <property type="protein sequence ID" value="RST92203.1"/>
    <property type="molecule type" value="Genomic_DNA"/>
</dbReference>
<dbReference type="OrthoDB" id="9801721at2"/>
<keyword evidence="6" id="KW-1185">Reference proteome</keyword>
<dbReference type="InterPro" id="IPR018060">
    <property type="entry name" value="HTH_AraC"/>
</dbReference>
<dbReference type="PANTHER" id="PTHR47504">
    <property type="entry name" value="RIGHT ORIGIN-BINDING PROTEIN"/>
    <property type="match status" value="1"/>
</dbReference>
<dbReference type="AlphaFoldDB" id="A0A429ZET2"/>
<dbReference type="SUPFAM" id="SSF46689">
    <property type="entry name" value="Homeodomain-like"/>
    <property type="match status" value="2"/>
</dbReference>